<gene>
    <name evidence="6" type="ORF">ACFOWA_12705</name>
</gene>
<evidence type="ECO:0000313" key="6">
    <source>
        <dbReference type="EMBL" id="MFC4212052.1"/>
    </source>
</evidence>
<dbReference type="RefSeq" id="WP_378985688.1">
    <property type="nucleotide sequence ID" value="NZ_JBHSBW010000011.1"/>
</dbReference>
<accession>A0ABV8PCR6</accession>
<feature type="chain" id="PRO_5045575128" description="beta-lactamase" evidence="4">
    <location>
        <begin position="21"/>
        <end position="357"/>
    </location>
</feature>
<sequence>MKNALVIIFLFCFCTSFSFAQNIDDMVNFIKNNPQKSSIVINENGIETLNYRGNQIMPLASAAKTIVAIEFANQVASKKINQTTKIAVKEINRYYIPFTDGGAHPAWLKSLKKTANDSVTLLEIAKGMIRFSSNANTEYLQDLLGMDKINANLKELKIKNHSPYYYFTASALMTCLKPDNIEQGIWVSKLKNLSDAEYRKLCALNHQKLKTDSNFIKQFNFKNFPVEIQKIWSDRLVSSTTKEYAELMNKINSESYFKPAVQQVLQQIMEWPMGYASNKKNFLHLGQKGGSTAFVLTDAFYLTDLKGNKISSAFFFNDLSQSEQLLINKNFGEFESSIITNSKFREHLVKELIKTEM</sequence>
<organism evidence="6 7">
    <name type="scientific">Pedobacter lithocola</name>
    <dbReference type="NCBI Taxonomy" id="1908239"/>
    <lineage>
        <taxon>Bacteria</taxon>
        <taxon>Pseudomonadati</taxon>
        <taxon>Bacteroidota</taxon>
        <taxon>Sphingobacteriia</taxon>
        <taxon>Sphingobacteriales</taxon>
        <taxon>Sphingobacteriaceae</taxon>
        <taxon>Pedobacter</taxon>
    </lineage>
</organism>
<dbReference type="SUPFAM" id="SSF56601">
    <property type="entry name" value="beta-lactamase/transpeptidase-like"/>
    <property type="match status" value="1"/>
</dbReference>
<dbReference type="Gene3D" id="3.40.710.10">
    <property type="entry name" value="DD-peptidase/beta-lactamase superfamily"/>
    <property type="match status" value="1"/>
</dbReference>
<dbReference type="InterPro" id="IPR012338">
    <property type="entry name" value="Beta-lactam/transpept-like"/>
</dbReference>
<dbReference type="EMBL" id="JBHSBW010000011">
    <property type="protein sequence ID" value="MFC4212052.1"/>
    <property type="molecule type" value="Genomic_DNA"/>
</dbReference>
<dbReference type="InterPro" id="IPR045155">
    <property type="entry name" value="Beta-lactam_cat"/>
</dbReference>
<proteinExistence type="inferred from homology"/>
<dbReference type="Proteomes" id="UP001595789">
    <property type="component" value="Unassembled WGS sequence"/>
</dbReference>
<keyword evidence="4" id="KW-0732">Signal</keyword>
<dbReference type="PANTHER" id="PTHR35333:SF3">
    <property type="entry name" value="BETA-LACTAMASE-TYPE TRANSPEPTIDASE FOLD CONTAINING PROTEIN"/>
    <property type="match status" value="1"/>
</dbReference>
<evidence type="ECO:0000259" key="5">
    <source>
        <dbReference type="Pfam" id="PF13354"/>
    </source>
</evidence>
<comment type="caution">
    <text evidence="6">The sequence shown here is derived from an EMBL/GenBank/DDBJ whole genome shotgun (WGS) entry which is preliminary data.</text>
</comment>
<dbReference type="EC" id="3.5.2.6" evidence="3"/>
<keyword evidence="6" id="KW-0378">Hydrolase</keyword>
<comment type="similarity">
    <text evidence="2">Belongs to the class-A beta-lactamase family.</text>
</comment>
<dbReference type="GO" id="GO:0016787">
    <property type="term" value="F:hydrolase activity"/>
    <property type="evidence" value="ECO:0007669"/>
    <property type="project" value="UniProtKB-KW"/>
</dbReference>
<evidence type="ECO:0000313" key="7">
    <source>
        <dbReference type="Proteomes" id="UP001595789"/>
    </source>
</evidence>
<keyword evidence="7" id="KW-1185">Reference proteome</keyword>
<evidence type="ECO:0000256" key="2">
    <source>
        <dbReference type="ARBA" id="ARBA00009009"/>
    </source>
</evidence>
<reference evidence="7" key="1">
    <citation type="journal article" date="2019" name="Int. J. Syst. Evol. Microbiol.">
        <title>The Global Catalogue of Microorganisms (GCM) 10K type strain sequencing project: providing services to taxonomists for standard genome sequencing and annotation.</title>
        <authorList>
            <consortium name="The Broad Institute Genomics Platform"/>
            <consortium name="The Broad Institute Genome Sequencing Center for Infectious Disease"/>
            <person name="Wu L."/>
            <person name="Ma J."/>
        </authorList>
    </citation>
    <scope>NUCLEOTIDE SEQUENCE [LARGE SCALE GENOMIC DNA]</scope>
    <source>
        <strain evidence="7">CCM 8691</strain>
    </source>
</reference>
<feature type="signal peptide" evidence="4">
    <location>
        <begin position="1"/>
        <end position="20"/>
    </location>
</feature>
<dbReference type="Pfam" id="PF13354">
    <property type="entry name" value="Beta-lactamase2"/>
    <property type="match status" value="1"/>
</dbReference>
<feature type="domain" description="Beta-lactamase class A catalytic" evidence="5">
    <location>
        <begin position="47"/>
        <end position="159"/>
    </location>
</feature>
<protein>
    <recommendedName>
        <fullName evidence="3">beta-lactamase</fullName>
        <ecNumber evidence="3">3.5.2.6</ecNumber>
    </recommendedName>
</protein>
<comment type="catalytic activity">
    <reaction evidence="1">
        <text>a beta-lactam + H2O = a substituted beta-amino acid</text>
        <dbReference type="Rhea" id="RHEA:20401"/>
        <dbReference type="ChEBI" id="CHEBI:15377"/>
        <dbReference type="ChEBI" id="CHEBI:35627"/>
        <dbReference type="ChEBI" id="CHEBI:140347"/>
        <dbReference type="EC" id="3.5.2.6"/>
    </reaction>
</comment>
<evidence type="ECO:0000256" key="4">
    <source>
        <dbReference type="SAM" id="SignalP"/>
    </source>
</evidence>
<dbReference type="InterPro" id="IPR000871">
    <property type="entry name" value="Beta-lactam_class-A"/>
</dbReference>
<evidence type="ECO:0000256" key="3">
    <source>
        <dbReference type="ARBA" id="ARBA00012865"/>
    </source>
</evidence>
<dbReference type="PANTHER" id="PTHR35333">
    <property type="entry name" value="BETA-LACTAMASE"/>
    <property type="match status" value="1"/>
</dbReference>
<evidence type="ECO:0000256" key="1">
    <source>
        <dbReference type="ARBA" id="ARBA00001526"/>
    </source>
</evidence>
<name>A0ABV8PCR6_9SPHI</name>